<proteinExistence type="predicted"/>
<feature type="compositionally biased region" description="Basic and acidic residues" evidence="1">
    <location>
        <begin position="1"/>
        <end position="18"/>
    </location>
</feature>
<evidence type="ECO:0000313" key="2">
    <source>
        <dbReference type="EMBL" id="KAK3799784.1"/>
    </source>
</evidence>
<evidence type="ECO:0000313" key="3">
    <source>
        <dbReference type="Proteomes" id="UP001283361"/>
    </source>
</evidence>
<feature type="region of interest" description="Disordered" evidence="1">
    <location>
        <begin position="1"/>
        <end position="76"/>
    </location>
</feature>
<name>A0AAE1E9W7_9GAST</name>
<dbReference type="Proteomes" id="UP001283361">
    <property type="component" value="Unassembled WGS sequence"/>
</dbReference>
<gene>
    <name evidence="2" type="ORF">RRG08_067173</name>
</gene>
<keyword evidence="3" id="KW-1185">Reference proteome</keyword>
<sequence>MAGISEEIHLDDFSRPDDYNQSDDADYYYYHQPDDADYQPAEQETPFDGTDQPNEETPLDSTDYTPAWAASSVPPGDLADAQHTKALVDRWQIERGKVQQKLLFASSKKGDLWLRWGKDWLLLTNKNTPGKFLAHSTILSRFGVNVAKALGVYNSTGLSPQDSAVLNETDQQVDEAASDIETVPLEDLGQTIIKADIRAQVLFTGRDNEQVIVAHYLTHAE</sequence>
<accession>A0AAE1E9W7</accession>
<organism evidence="2 3">
    <name type="scientific">Elysia crispata</name>
    <name type="common">lettuce slug</name>
    <dbReference type="NCBI Taxonomy" id="231223"/>
    <lineage>
        <taxon>Eukaryota</taxon>
        <taxon>Metazoa</taxon>
        <taxon>Spiralia</taxon>
        <taxon>Lophotrochozoa</taxon>
        <taxon>Mollusca</taxon>
        <taxon>Gastropoda</taxon>
        <taxon>Heterobranchia</taxon>
        <taxon>Euthyneura</taxon>
        <taxon>Panpulmonata</taxon>
        <taxon>Sacoglossa</taxon>
        <taxon>Placobranchoidea</taxon>
        <taxon>Plakobranchidae</taxon>
        <taxon>Elysia</taxon>
    </lineage>
</organism>
<protein>
    <submittedName>
        <fullName evidence="2">Uncharacterized protein</fullName>
    </submittedName>
</protein>
<dbReference type="EMBL" id="JAWDGP010000538">
    <property type="protein sequence ID" value="KAK3799784.1"/>
    <property type="molecule type" value="Genomic_DNA"/>
</dbReference>
<dbReference type="AlphaFoldDB" id="A0AAE1E9W7"/>
<comment type="caution">
    <text evidence="2">The sequence shown here is derived from an EMBL/GenBank/DDBJ whole genome shotgun (WGS) entry which is preliminary data.</text>
</comment>
<evidence type="ECO:0000256" key="1">
    <source>
        <dbReference type="SAM" id="MobiDB-lite"/>
    </source>
</evidence>
<reference evidence="2" key="1">
    <citation type="journal article" date="2023" name="G3 (Bethesda)">
        <title>A reference genome for the long-term kleptoplast-retaining sea slug Elysia crispata morphotype clarki.</title>
        <authorList>
            <person name="Eastman K.E."/>
            <person name="Pendleton A.L."/>
            <person name="Shaikh M.A."/>
            <person name="Suttiyut T."/>
            <person name="Ogas R."/>
            <person name="Tomko P."/>
            <person name="Gavelis G."/>
            <person name="Widhalm J.R."/>
            <person name="Wisecaver J.H."/>
        </authorList>
    </citation>
    <scope>NUCLEOTIDE SEQUENCE</scope>
    <source>
        <strain evidence="2">ECLA1</strain>
    </source>
</reference>